<organism evidence="2">
    <name type="scientific">marine sediment metagenome</name>
    <dbReference type="NCBI Taxonomy" id="412755"/>
    <lineage>
        <taxon>unclassified sequences</taxon>
        <taxon>metagenomes</taxon>
        <taxon>ecological metagenomes</taxon>
    </lineage>
</organism>
<feature type="compositionally biased region" description="Basic residues" evidence="1">
    <location>
        <begin position="675"/>
        <end position="697"/>
    </location>
</feature>
<feature type="compositionally biased region" description="Pro residues" evidence="1">
    <location>
        <begin position="646"/>
        <end position="673"/>
    </location>
</feature>
<name>A0A0F9R191_9ZZZZ</name>
<dbReference type="AlphaFoldDB" id="A0A0F9R191"/>
<evidence type="ECO:0000313" key="2">
    <source>
        <dbReference type="EMBL" id="KKN48519.1"/>
    </source>
</evidence>
<feature type="compositionally biased region" description="Pro residues" evidence="1">
    <location>
        <begin position="29"/>
        <end position="44"/>
    </location>
</feature>
<comment type="caution">
    <text evidence="2">The sequence shown here is derived from an EMBL/GenBank/DDBJ whole genome shotgun (WGS) entry which is preliminary data.</text>
</comment>
<feature type="region of interest" description="Disordered" evidence="1">
    <location>
        <begin position="637"/>
        <end position="700"/>
    </location>
</feature>
<feature type="region of interest" description="Disordered" evidence="1">
    <location>
        <begin position="28"/>
        <end position="52"/>
    </location>
</feature>
<accession>A0A0F9R191</accession>
<protein>
    <submittedName>
        <fullName evidence="2">Uncharacterized protein</fullName>
    </submittedName>
</protein>
<proteinExistence type="predicted"/>
<evidence type="ECO:0000256" key="1">
    <source>
        <dbReference type="SAM" id="MobiDB-lite"/>
    </source>
</evidence>
<sequence length="746" mass="79447">MVKVVQPTVLPLLPRKEETVEQIDIAPTTLPPPKFMLEPTPTPPTGGGGGGTLGEDVPQQTFATEEDIQQSIPTSEPQFTPVPTPTPALGGDGGGVTITEQVLAPAPDLPAIFPEEEAIAISRRQQLKIEAERRDRPFTRLETQRFLGGGLGVRALRRGTERAGRIEDITGLSFTEVITQALQPRVREGRIERQLQSIQDFGDPTLQTRLPTQPSPRGVSAVGEFLFGETGRQFVGFNIRPRLVPFIQPRDVTATQIQEAFRTTPTDLSLPVSPLGRGGVTEFFPTPSEFAGFGVRTTAELIPTTPGEVGITGGLIAASVLAPPIIGTGISLGVGFLGARAAFDPTLTLEQRTAGGLVGVLGGVGVVAGATPFIRGFGRRPTRIAREGFEFIPEVSGVGDIGLLQPSGQALPGVDLPPTSPLVRGGFGRRPGGEAQFLGREQLLATSQRDLFIAGGEVEIAGPFFVTPQEPGLGLPITRISRLALVEPLRVPETVEIGFGLPPRPQIGIIRGEVARTQRRGAFELGRGEELEAFRTSGTIQDIIRIGETRIRGQGVDIFEFQIGRGRGGRARQIDDFVSTRPTTRVSGEPLLGTFGIRTTRAVSLTTPALSTLALTTGISPPTTPPLTPPTLPPTTPTFTTGISPPTIPTVSPPTTPTISPPISPPIFPPVSPPRRIRGGRRKPKKKPKTKRKKARTPIRPSFTGIVLGIETPAFEVGGLGVLPGQIRGLRTGLSRPRRKTTKKKK</sequence>
<reference evidence="2" key="1">
    <citation type="journal article" date="2015" name="Nature">
        <title>Complex archaea that bridge the gap between prokaryotes and eukaryotes.</title>
        <authorList>
            <person name="Spang A."/>
            <person name="Saw J.H."/>
            <person name="Jorgensen S.L."/>
            <person name="Zaremba-Niedzwiedzka K."/>
            <person name="Martijn J."/>
            <person name="Lind A.E."/>
            <person name="van Eijk R."/>
            <person name="Schleper C."/>
            <person name="Guy L."/>
            <person name="Ettema T.J."/>
        </authorList>
    </citation>
    <scope>NUCLEOTIDE SEQUENCE</scope>
</reference>
<gene>
    <name evidence="2" type="ORF">LCGC14_0652120</name>
</gene>
<dbReference type="EMBL" id="LAZR01001217">
    <property type="protein sequence ID" value="KKN48519.1"/>
    <property type="molecule type" value="Genomic_DNA"/>
</dbReference>